<evidence type="ECO:0000313" key="9">
    <source>
        <dbReference type="Proteomes" id="UP000271554"/>
    </source>
</evidence>
<organism evidence="8 9">
    <name type="scientific">Streptomyces hundungensis</name>
    <dbReference type="NCBI Taxonomy" id="1077946"/>
    <lineage>
        <taxon>Bacteria</taxon>
        <taxon>Bacillati</taxon>
        <taxon>Actinomycetota</taxon>
        <taxon>Actinomycetes</taxon>
        <taxon>Kitasatosporales</taxon>
        <taxon>Streptomycetaceae</taxon>
        <taxon>Streptomyces</taxon>
    </lineage>
</organism>
<dbReference type="OrthoDB" id="63188at2"/>
<proteinExistence type="predicted"/>
<keyword evidence="5" id="KW-0046">Antibiotic resistance</keyword>
<comment type="subcellular location">
    <subcellularLocation>
        <location evidence="1">Membrane</location>
        <topology evidence="1">Multi-pass membrane protein</topology>
    </subcellularLocation>
</comment>
<feature type="transmembrane region" description="Helical" evidence="6">
    <location>
        <begin position="12"/>
        <end position="31"/>
    </location>
</feature>
<evidence type="ECO:0000256" key="2">
    <source>
        <dbReference type="ARBA" id="ARBA00022692"/>
    </source>
</evidence>
<evidence type="ECO:0000256" key="3">
    <source>
        <dbReference type="ARBA" id="ARBA00022989"/>
    </source>
</evidence>
<protein>
    <recommendedName>
        <fullName evidence="7">ABC-2 type transporter transmembrane domain-containing protein</fullName>
    </recommendedName>
</protein>
<dbReference type="PANTHER" id="PTHR43077:SF11">
    <property type="entry name" value="TRANSPORT PERMEASE YVFS-RELATED"/>
    <property type="match status" value="1"/>
</dbReference>
<dbReference type="InterPro" id="IPR051328">
    <property type="entry name" value="T7SS_ABC-Transporter"/>
</dbReference>
<dbReference type="Proteomes" id="UP000271554">
    <property type="component" value="Chromosome"/>
</dbReference>
<feature type="transmembrane region" description="Helical" evidence="6">
    <location>
        <begin position="123"/>
        <end position="149"/>
    </location>
</feature>
<dbReference type="GO" id="GO:0046677">
    <property type="term" value="P:response to antibiotic"/>
    <property type="evidence" value="ECO:0007669"/>
    <property type="project" value="UniProtKB-KW"/>
</dbReference>
<dbReference type="PIRSF" id="PIRSF006648">
    <property type="entry name" value="DrrB"/>
    <property type="match status" value="1"/>
</dbReference>
<dbReference type="EMBL" id="CP032698">
    <property type="protein sequence ID" value="AYG82964.1"/>
    <property type="molecule type" value="Genomic_DNA"/>
</dbReference>
<accession>A0A387HHN0</accession>
<keyword evidence="3 6" id="KW-1133">Transmembrane helix</keyword>
<evidence type="ECO:0000259" key="7">
    <source>
        <dbReference type="Pfam" id="PF01061"/>
    </source>
</evidence>
<dbReference type="KEGG" id="shun:DWB77_05156"/>
<dbReference type="GO" id="GO:0140359">
    <property type="term" value="F:ABC-type transporter activity"/>
    <property type="evidence" value="ECO:0007669"/>
    <property type="project" value="InterPro"/>
</dbReference>
<evidence type="ECO:0000256" key="5">
    <source>
        <dbReference type="ARBA" id="ARBA00023251"/>
    </source>
</evidence>
<evidence type="ECO:0000313" key="8">
    <source>
        <dbReference type="EMBL" id="AYG82964.1"/>
    </source>
</evidence>
<feature type="transmembrane region" description="Helical" evidence="6">
    <location>
        <begin position="88"/>
        <end position="111"/>
    </location>
</feature>
<dbReference type="PANTHER" id="PTHR43077">
    <property type="entry name" value="TRANSPORT PERMEASE YVFS-RELATED"/>
    <property type="match status" value="1"/>
</dbReference>
<name>A0A387HHN0_9ACTN</name>
<evidence type="ECO:0000256" key="1">
    <source>
        <dbReference type="ARBA" id="ARBA00004141"/>
    </source>
</evidence>
<keyword evidence="4 6" id="KW-0472">Membrane</keyword>
<gene>
    <name evidence="8" type="ORF">DWB77_05156</name>
</gene>
<dbReference type="InterPro" id="IPR000412">
    <property type="entry name" value="ABC_2_transport"/>
</dbReference>
<keyword evidence="2 6" id="KW-0812">Transmembrane</keyword>
<keyword evidence="9" id="KW-1185">Reference proteome</keyword>
<dbReference type="GO" id="GO:0043190">
    <property type="term" value="C:ATP-binding cassette (ABC) transporter complex"/>
    <property type="evidence" value="ECO:0007669"/>
    <property type="project" value="InterPro"/>
</dbReference>
<dbReference type="Pfam" id="PF01061">
    <property type="entry name" value="ABC2_membrane"/>
    <property type="match status" value="1"/>
</dbReference>
<dbReference type="AlphaFoldDB" id="A0A387HHN0"/>
<dbReference type="InterPro" id="IPR013525">
    <property type="entry name" value="ABC2_TM"/>
</dbReference>
<feature type="domain" description="ABC-2 type transporter transmembrane" evidence="7">
    <location>
        <begin position="8"/>
        <end position="192"/>
    </location>
</feature>
<feature type="transmembrane region" description="Helical" evidence="6">
    <location>
        <begin position="212"/>
        <end position="230"/>
    </location>
</feature>
<evidence type="ECO:0000256" key="4">
    <source>
        <dbReference type="ARBA" id="ARBA00023136"/>
    </source>
</evidence>
<dbReference type="RefSeq" id="WP_120723459.1">
    <property type="nucleotide sequence ID" value="NZ_CP032698.1"/>
</dbReference>
<sequence>MLGYIRLEILRLVRNGGYLMMSLIMPVGLYVTLAGGGPDQESLVRAMVGAAAFGALGVVITNGTGIAEDRSLGWLRQLRLTPLSPVQVVIARGAVATCLGILPIVVIGLIGKFYRGVELSAGTWLEIFLLLWVGIAPLAMLGIGIGYLFKAQLAQIAGTVSYLTLTLLGGLMMPTDTLPSWLQPLSRETPVYRYAQLSWDAAANSAPSGTGLGVLALWTALLAAFAAFAYRRGGRRA</sequence>
<feature type="transmembrane region" description="Helical" evidence="6">
    <location>
        <begin position="43"/>
        <end position="67"/>
    </location>
</feature>
<feature type="transmembrane region" description="Helical" evidence="6">
    <location>
        <begin position="156"/>
        <end position="175"/>
    </location>
</feature>
<reference evidence="8 9" key="1">
    <citation type="submission" date="2018-10" db="EMBL/GenBank/DDBJ databases">
        <title>Relationship between Morphology and Antimicrobial Activity in Streptomyces.</title>
        <authorList>
            <person name="Kang H.J."/>
            <person name="Kim S.B."/>
        </authorList>
    </citation>
    <scope>NUCLEOTIDE SEQUENCE [LARGE SCALE GENOMIC DNA]</scope>
    <source>
        <strain evidence="8 9">BH38</strain>
    </source>
</reference>
<evidence type="ECO:0000256" key="6">
    <source>
        <dbReference type="SAM" id="Phobius"/>
    </source>
</evidence>